<organism evidence="3 4">
    <name type="scientific">Sistotremastrum niveocremeum HHB9708</name>
    <dbReference type="NCBI Taxonomy" id="1314777"/>
    <lineage>
        <taxon>Eukaryota</taxon>
        <taxon>Fungi</taxon>
        <taxon>Dikarya</taxon>
        <taxon>Basidiomycota</taxon>
        <taxon>Agaricomycotina</taxon>
        <taxon>Agaricomycetes</taxon>
        <taxon>Sistotremastrales</taxon>
        <taxon>Sistotremastraceae</taxon>
        <taxon>Sertulicium</taxon>
        <taxon>Sertulicium niveocremeum</taxon>
    </lineage>
</organism>
<proteinExistence type="predicted"/>
<dbReference type="OrthoDB" id="5283326at2759"/>
<dbReference type="Proteomes" id="UP000076722">
    <property type="component" value="Unassembled WGS sequence"/>
</dbReference>
<evidence type="ECO:0000256" key="1">
    <source>
        <dbReference type="SAM" id="SignalP"/>
    </source>
</evidence>
<dbReference type="STRING" id="1314777.A0A164XR96"/>
<accession>A0A164XR96</accession>
<dbReference type="PANTHER" id="PTHR34612">
    <property type="entry name" value="GH131_N DOMAIN-CONTAINING PROTEIN"/>
    <property type="match status" value="1"/>
</dbReference>
<dbReference type="PANTHER" id="PTHR34612:SF2">
    <property type="entry name" value="GLYCOSIDE HYDROLASE 131 CATALYTIC N-TERMINAL DOMAIN-CONTAINING PROTEIN"/>
    <property type="match status" value="1"/>
</dbReference>
<dbReference type="InterPro" id="IPR041524">
    <property type="entry name" value="GH131_N"/>
</dbReference>
<sequence length="298" mass="32895">MLVAASSLLLASLVSATPLPKACKILFDGRVPLTATPADFDKTTSLYNNQFILGQNQTFDEIIKFPIVLPSLFDLKKINAKPVEVTINDQSIFFPGSGPLQSGFRRSELIPGPNNGTDSTVIGTTTVHFSIQTDPLKPLNYSHEYHPVWHERNDFNGDHFDLETGTPFTPSKESIPIHNPKTLRIAGFSVPTPEQNVFITDFTDFTWHNFALTIGWNTNKTTVYYSQNYEPLKKVAGPFTNDNSDGGQFHFGFLKLPTGPQGIDVAHQGYQEHIRGAEGLIYGGIFIEDSSNGCVTLS</sequence>
<protein>
    <recommendedName>
        <fullName evidence="2">Glycoside hydrolase 131 catalytic N-terminal domain-containing protein</fullName>
    </recommendedName>
</protein>
<feature type="signal peptide" evidence="1">
    <location>
        <begin position="1"/>
        <end position="16"/>
    </location>
</feature>
<dbReference type="Gene3D" id="2.60.120.1160">
    <property type="match status" value="1"/>
</dbReference>
<keyword evidence="1" id="KW-0732">Signal</keyword>
<evidence type="ECO:0000313" key="4">
    <source>
        <dbReference type="Proteomes" id="UP000076722"/>
    </source>
</evidence>
<feature type="domain" description="Glycoside hydrolase 131 catalytic N-terminal" evidence="2">
    <location>
        <begin position="25"/>
        <end position="293"/>
    </location>
</feature>
<dbReference type="Pfam" id="PF18271">
    <property type="entry name" value="GH131_N"/>
    <property type="match status" value="1"/>
</dbReference>
<reference evidence="3 4" key="1">
    <citation type="journal article" date="2016" name="Mol. Biol. Evol.">
        <title>Comparative Genomics of Early-Diverging Mushroom-Forming Fungi Provides Insights into the Origins of Lignocellulose Decay Capabilities.</title>
        <authorList>
            <person name="Nagy L.G."/>
            <person name="Riley R."/>
            <person name="Tritt A."/>
            <person name="Adam C."/>
            <person name="Daum C."/>
            <person name="Floudas D."/>
            <person name="Sun H."/>
            <person name="Yadav J.S."/>
            <person name="Pangilinan J."/>
            <person name="Larsson K.H."/>
            <person name="Matsuura K."/>
            <person name="Barry K."/>
            <person name="Labutti K."/>
            <person name="Kuo R."/>
            <person name="Ohm R.A."/>
            <person name="Bhattacharya S.S."/>
            <person name="Shirouzu T."/>
            <person name="Yoshinaga Y."/>
            <person name="Martin F.M."/>
            <person name="Grigoriev I.V."/>
            <person name="Hibbett D.S."/>
        </authorList>
    </citation>
    <scope>NUCLEOTIDE SEQUENCE [LARGE SCALE GENOMIC DNA]</scope>
    <source>
        <strain evidence="3 4">HHB9708</strain>
    </source>
</reference>
<keyword evidence="4" id="KW-1185">Reference proteome</keyword>
<gene>
    <name evidence="3" type="ORF">SISNIDRAFT_450848</name>
</gene>
<dbReference type="AlphaFoldDB" id="A0A164XR96"/>
<feature type="chain" id="PRO_5007854463" description="Glycoside hydrolase 131 catalytic N-terminal domain-containing protein" evidence="1">
    <location>
        <begin position="17"/>
        <end position="298"/>
    </location>
</feature>
<dbReference type="EMBL" id="KV419399">
    <property type="protein sequence ID" value="KZS96215.1"/>
    <property type="molecule type" value="Genomic_DNA"/>
</dbReference>
<evidence type="ECO:0000313" key="3">
    <source>
        <dbReference type="EMBL" id="KZS96215.1"/>
    </source>
</evidence>
<evidence type="ECO:0000259" key="2">
    <source>
        <dbReference type="Pfam" id="PF18271"/>
    </source>
</evidence>
<name>A0A164XR96_9AGAM</name>